<reference evidence="4 5" key="1">
    <citation type="submission" date="2023-12" db="EMBL/GenBank/DDBJ databases">
        <title>A high-quality genome assembly for Dillenia turbinata (Dilleniales).</title>
        <authorList>
            <person name="Chanderbali A."/>
        </authorList>
    </citation>
    <scope>NUCLEOTIDE SEQUENCE [LARGE SCALE GENOMIC DNA]</scope>
    <source>
        <strain evidence="4">LSX21</strain>
        <tissue evidence="4">Leaf</tissue>
    </source>
</reference>
<evidence type="ECO:0000313" key="5">
    <source>
        <dbReference type="Proteomes" id="UP001370490"/>
    </source>
</evidence>
<protein>
    <submittedName>
        <fullName evidence="4">Transcription termination factor, mitochondrial/chloroplastic</fullName>
    </submittedName>
</protein>
<keyword evidence="3" id="KW-0809">Transit peptide</keyword>
<name>A0AAN8V579_9MAGN</name>
<evidence type="ECO:0000256" key="3">
    <source>
        <dbReference type="ARBA" id="ARBA00022946"/>
    </source>
</evidence>
<dbReference type="Proteomes" id="UP001370490">
    <property type="component" value="Unassembled WGS sequence"/>
</dbReference>
<dbReference type="PANTHER" id="PTHR13068:SF173">
    <property type="entry name" value="EMB|CAB62602.1"/>
    <property type="match status" value="1"/>
</dbReference>
<accession>A0AAN8V579</accession>
<evidence type="ECO:0000313" key="4">
    <source>
        <dbReference type="EMBL" id="KAK6922942.1"/>
    </source>
</evidence>
<keyword evidence="2" id="KW-0804">Transcription</keyword>
<keyword evidence="2" id="KW-0805">Transcription regulation</keyword>
<keyword evidence="2" id="KW-0806">Transcription termination</keyword>
<comment type="caution">
    <text evidence="4">The sequence shown here is derived from an EMBL/GenBank/DDBJ whole genome shotgun (WGS) entry which is preliminary data.</text>
</comment>
<keyword evidence="5" id="KW-1185">Reference proteome</keyword>
<proteinExistence type="inferred from homology"/>
<dbReference type="EMBL" id="JBAMMX010000018">
    <property type="protein sequence ID" value="KAK6922942.1"/>
    <property type="molecule type" value="Genomic_DNA"/>
</dbReference>
<evidence type="ECO:0000256" key="1">
    <source>
        <dbReference type="ARBA" id="ARBA00007692"/>
    </source>
</evidence>
<evidence type="ECO:0000256" key="2">
    <source>
        <dbReference type="ARBA" id="ARBA00022472"/>
    </source>
</evidence>
<dbReference type="SMART" id="SM00733">
    <property type="entry name" value="Mterf"/>
    <property type="match status" value="5"/>
</dbReference>
<dbReference type="Gene3D" id="1.25.70.10">
    <property type="entry name" value="Transcription termination factor 3, mitochondrial"/>
    <property type="match status" value="1"/>
</dbReference>
<dbReference type="GO" id="GO:0003676">
    <property type="term" value="F:nucleic acid binding"/>
    <property type="evidence" value="ECO:0007669"/>
    <property type="project" value="InterPro"/>
</dbReference>
<comment type="similarity">
    <text evidence="1">Belongs to the mTERF family.</text>
</comment>
<sequence length="315" mass="35442">MPPLPGTMRCSLALLYISNITRRLSFASPTKTPKPSNPIIVNYLINNLGFSESQAHSRSSHFPSIKTLEKPTSVILFLTQIGFSHSQIRSCALASPQILLLNPEKNLKPKIDYFQDLGLSGHDLGNVFSKNPTLLTCSLSNKLVPAIEILKRVLKDDGSVENLARVLMRCSRGISGNIQRILNNVSHLESCGIVGSQLSLLVIRQPRILALQESELKTLVSKLFDMGFQVDSRMWWGGVGRPPFFMYSMEARMIPRYEVFKLLSSKGLSKKRQCFSTLLAMSEEEFMKKFVWRFGDDADELLAIYKGHMFNSPEK</sequence>
<dbReference type="Pfam" id="PF02536">
    <property type="entry name" value="mTERF"/>
    <property type="match status" value="1"/>
</dbReference>
<organism evidence="4 5">
    <name type="scientific">Dillenia turbinata</name>
    <dbReference type="NCBI Taxonomy" id="194707"/>
    <lineage>
        <taxon>Eukaryota</taxon>
        <taxon>Viridiplantae</taxon>
        <taxon>Streptophyta</taxon>
        <taxon>Embryophyta</taxon>
        <taxon>Tracheophyta</taxon>
        <taxon>Spermatophyta</taxon>
        <taxon>Magnoliopsida</taxon>
        <taxon>eudicotyledons</taxon>
        <taxon>Gunneridae</taxon>
        <taxon>Pentapetalae</taxon>
        <taxon>Dilleniales</taxon>
        <taxon>Dilleniaceae</taxon>
        <taxon>Dillenia</taxon>
    </lineage>
</organism>
<dbReference type="GO" id="GO:0006353">
    <property type="term" value="P:DNA-templated transcription termination"/>
    <property type="evidence" value="ECO:0007669"/>
    <property type="project" value="UniProtKB-KW"/>
</dbReference>
<dbReference type="PANTHER" id="PTHR13068">
    <property type="entry name" value="CGI-12 PROTEIN-RELATED"/>
    <property type="match status" value="1"/>
</dbReference>
<gene>
    <name evidence="4" type="ORF">RJ641_011246</name>
</gene>
<dbReference type="InterPro" id="IPR003690">
    <property type="entry name" value="MTERF"/>
</dbReference>
<dbReference type="InterPro" id="IPR038538">
    <property type="entry name" value="MTERF_sf"/>
</dbReference>
<dbReference type="AlphaFoldDB" id="A0AAN8V579"/>